<keyword evidence="2" id="KW-1185">Reference proteome</keyword>
<proteinExistence type="predicted"/>
<dbReference type="AlphaFoldDB" id="A0ABD4TNW5"/>
<organism evidence="1 2">
    <name type="scientific">Methanocalculus taiwanensis</name>
    <dbReference type="NCBI Taxonomy" id="106207"/>
    <lineage>
        <taxon>Archaea</taxon>
        <taxon>Methanobacteriati</taxon>
        <taxon>Methanobacteriota</taxon>
        <taxon>Stenosarchaea group</taxon>
        <taxon>Methanomicrobia</taxon>
        <taxon>Methanomicrobiales</taxon>
        <taxon>Methanocalculaceae</taxon>
        <taxon>Methanocalculus</taxon>
    </lineage>
</organism>
<dbReference type="Proteomes" id="UP001524383">
    <property type="component" value="Unassembled WGS sequence"/>
</dbReference>
<evidence type="ECO:0000313" key="1">
    <source>
        <dbReference type="EMBL" id="MCQ1538965.1"/>
    </source>
</evidence>
<reference evidence="1 2" key="1">
    <citation type="submission" date="2019-08" db="EMBL/GenBank/DDBJ databases">
        <authorList>
            <person name="Chen S.-C."/>
            <person name="Lai M.-C."/>
            <person name="You Y.-T."/>
        </authorList>
    </citation>
    <scope>NUCLEOTIDE SEQUENCE [LARGE SCALE GENOMIC DNA]</scope>
    <source>
        <strain evidence="1 2">P2F9704a</strain>
    </source>
</reference>
<evidence type="ECO:0000313" key="2">
    <source>
        <dbReference type="Proteomes" id="UP001524383"/>
    </source>
</evidence>
<dbReference type="RefSeq" id="WP_255332924.1">
    <property type="nucleotide sequence ID" value="NZ_VOTZ01000017.1"/>
</dbReference>
<gene>
    <name evidence="1" type="ORF">FTO68_08230</name>
</gene>
<dbReference type="EMBL" id="VOTZ01000017">
    <property type="protein sequence ID" value="MCQ1538965.1"/>
    <property type="molecule type" value="Genomic_DNA"/>
</dbReference>
<protein>
    <submittedName>
        <fullName evidence="1">Uncharacterized protein</fullName>
    </submittedName>
</protein>
<accession>A0ABD4TNW5</accession>
<name>A0ABD4TNW5_9EURY</name>
<sequence>MRLGSSFARDWTISKTSRFFGKNRIAAPLLARLAEDPSPEVRDAVTRHTFLIGKEHGTGFRERVQGEDILTVVESFLITIGVPYERKCDTGIIIRTDFTIPADHPLCCHLIAGAYLRGLLAGLLPDWLSEEVDGVIRYRLVK</sequence>
<comment type="caution">
    <text evidence="1">The sequence shown here is derived from an EMBL/GenBank/DDBJ whole genome shotgun (WGS) entry which is preliminary data.</text>
</comment>